<dbReference type="RefSeq" id="WP_258330228.1">
    <property type="nucleotide sequence ID" value="NZ_JAPTGG010000002.1"/>
</dbReference>
<dbReference type="InterPro" id="IPR046342">
    <property type="entry name" value="CBS_dom_sf"/>
</dbReference>
<dbReference type="InterPro" id="IPR000644">
    <property type="entry name" value="CBS_dom"/>
</dbReference>
<protein>
    <submittedName>
        <fullName evidence="5">CBS domain-containing protein</fullName>
    </submittedName>
</protein>
<dbReference type="Proteomes" id="UP001069090">
    <property type="component" value="Unassembled WGS sequence"/>
</dbReference>
<dbReference type="EMBL" id="JAPTGG010000002">
    <property type="protein sequence ID" value="MCZ0864070.1"/>
    <property type="molecule type" value="Genomic_DNA"/>
</dbReference>
<evidence type="ECO:0000256" key="2">
    <source>
        <dbReference type="PROSITE-ProRule" id="PRU00703"/>
    </source>
</evidence>
<dbReference type="AlphaFoldDB" id="A0A9J6RHD1"/>
<dbReference type="PROSITE" id="PS51371">
    <property type="entry name" value="CBS"/>
    <property type="match status" value="2"/>
</dbReference>
<evidence type="ECO:0000259" key="4">
    <source>
        <dbReference type="PROSITE" id="PS51371"/>
    </source>
</evidence>
<name>A0A9J6RHD1_9GAMM</name>
<dbReference type="CDD" id="cd04584">
    <property type="entry name" value="CBS_pair_AcuB_like"/>
    <property type="match status" value="1"/>
</dbReference>
<dbReference type="Pfam" id="PF00571">
    <property type="entry name" value="CBS"/>
    <property type="match status" value="2"/>
</dbReference>
<dbReference type="PANTHER" id="PTHR43080:SF2">
    <property type="entry name" value="CBS DOMAIN-CONTAINING PROTEIN"/>
    <property type="match status" value="1"/>
</dbReference>
<comment type="caution">
    <text evidence="5">The sequence shown here is derived from an EMBL/GenBank/DDBJ whole genome shotgun (WGS) entry which is preliminary data.</text>
</comment>
<dbReference type="SMART" id="SM00116">
    <property type="entry name" value="CBS"/>
    <property type="match status" value="2"/>
</dbReference>
<dbReference type="SUPFAM" id="SSF54631">
    <property type="entry name" value="CBS-domain pair"/>
    <property type="match status" value="1"/>
</dbReference>
<proteinExistence type="predicted"/>
<feature type="domain" description="CBS" evidence="4">
    <location>
        <begin position="145"/>
        <end position="201"/>
    </location>
</feature>
<keyword evidence="1 2" id="KW-0129">CBS domain</keyword>
<dbReference type="PANTHER" id="PTHR43080">
    <property type="entry name" value="CBS DOMAIN-CONTAINING PROTEIN CBSX3, MITOCHONDRIAL"/>
    <property type="match status" value="1"/>
</dbReference>
<sequence length="205" mass="22982">MFYIIDHGQRIQTPVETLARDKTVQAIAETAATGAVGKQQDLPPANQSQADKLARHYQENKQAGKQKRQPAVFATQIMTKPAIAINEQESVHSASQLLKRQRFHHLPVTNKNGELIGIITDRDIMRFSLNNHLADLRNIAVNRLMSKKVITAAEETEIRSIADVMCRQNISAMPITDHNRKLIGIISSTDILRTLVHQAPLELWA</sequence>
<accession>A0A9J6RHD1</accession>
<organism evidence="5 6">
    <name type="scientific">Dasania phycosphaerae</name>
    <dbReference type="NCBI Taxonomy" id="2950436"/>
    <lineage>
        <taxon>Bacteria</taxon>
        <taxon>Pseudomonadati</taxon>
        <taxon>Pseudomonadota</taxon>
        <taxon>Gammaproteobacteria</taxon>
        <taxon>Cellvibrionales</taxon>
        <taxon>Spongiibacteraceae</taxon>
        <taxon>Dasania</taxon>
    </lineage>
</organism>
<evidence type="ECO:0000313" key="5">
    <source>
        <dbReference type="EMBL" id="MCZ0864070.1"/>
    </source>
</evidence>
<evidence type="ECO:0000313" key="6">
    <source>
        <dbReference type="Proteomes" id="UP001069090"/>
    </source>
</evidence>
<keyword evidence="6" id="KW-1185">Reference proteome</keyword>
<evidence type="ECO:0000256" key="3">
    <source>
        <dbReference type="SAM" id="MobiDB-lite"/>
    </source>
</evidence>
<evidence type="ECO:0000256" key="1">
    <source>
        <dbReference type="ARBA" id="ARBA00023122"/>
    </source>
</evidence>
<feature type="region of interest" description="Disordered" evidence="3">
    <location>
        <begin position="36"/>
        <end position="68"/>
    </location>
</feature>
<gene>
    <name evidence="5" type="ORF">O0V09_02590</name>
</gene>
<dbReference type="Gene3D" id="3.10.580.10">
    <property type="entry name" value="CBS-domain"/>
    <property type="match status" value="1"/>
</dbReference>
<reference evidence="5 6" key="1">
    <citation type="submission" date="2022-12" db="EMBL/GenBank/DDBJ databases">
        <title>Dasania phycosphaerae sp. nov., isolated from particulate material of the south coast of Korea.</title>
        <authorList>
            <person name="Jiang Y."/>
        </authorList>
    </citation>
    <scope>NUCLEOTIDE SEQUENCE [LARGE SCALE GENOMIC DNA]</scope>
    <source>
        <strain evidence="5 6">GY-19</strain>
    </source>
</reference>
<feature type="domain" description="CBS" evidence="4">
    <location>
        <begin position="78"/>
        <end position="136"/>
    </location>
</feature>
<dbReference type="InterPro" id="IPR051257">
    <property type="entry name" value="Diverse_CBS-Domain"/>
</dbReference>